<dbReference type="GO" id="GO:0005085">
    <property type="term" value="F:guanyl-nucleotide exchange factor activity"/>
    <property type="evidence" value="ECO:0007669"/>
    <property type="project" value="TreeGrafter"/>
</dbReference>
<feature type="repeat" description="RCC1" evidence="3">
    <location>
        <begin position="344"/>
        <end position="401"/>
    </location>
</feature>
<dbReference type="Gene3D" id="2.130.10.30">
    <property type="entry name" value="Regulator of chromosome condensation 1/beta-lactamase-inhibitor protein II"/>
    <property type="match status" value="1"/>
</dbReference>
<feature type="repeat" description="RCC1" evidence="3">
    <location>
        <begin position="237"/>
        <end position="289"/>
    </location>
</feature>
<feature type="repeat" description="RCC1" evidence="3">
    <location>
        <begin position="104"/>
        <end position="160"/>
    </location>
</feature>
<dbReference type="InterPro" id="IPR051553">
    <property type="entry name" value="Ran_GTPase-activating"/>
</dbReference>
<reference evidence="6 7" key="1">
    <citation type="submission" date="2018-05" db="EMBL/GenBank/DDBJ databases">
        <title>Genome sequencing and assembly of the regulated plant pathogen Lachnellula willkommii and related sister species for the development of diagnostic species identification markers.</title>
        <authorList>
            <person name="Giroux E."/>
            <person name="Bilodeau G."/>
        </authorList>
    </citation>
    <scope>NUCLEOTIDE SEQUENCE [LARGE SCALE GENOMIC DNA]</scope>
    <source>
        <strain evidence="6 7">CBS 268.59</strain>
    </source>
</reference>
<feature type="repeat" description="RCC1" evidence="3">
    <location>
        <begin position="402"/>
        <end position="465"/>
    </location>
</feature>
<dbReference type="PROSITE" id="PS00625">
    <property type="entry name" value="RCC1_1"/>
    <property type="match status" value="1"/>
</dbReference>
<keyword evidence="1" id="KW-0344">Guanine-nucleotide releasing factor</keyword>
<dbReference type="InterPro" id="IPR009091">
    <property type="entry name" value="RCC1/BLIP-II"/>
</dbReference>
<evidence type="ECO:0000256" key="1">
    <source>
        <dbReference type="ARBA" id="ARBA00022658"/>
    </source>
</evidence>
<dbReference type="GO" id="GO:0005737">
    <property type="term" value="C:cytoplasm"/>
    <property type="evidence" value="ECO:0007669"/>
    <property type="project" value="TreeGrafter"/>
</dbReference>
<feature type="domain" description="RCC1-like" evidence="5">
    <location>
        <begin position="105"/>
        <end position="521"/>
    </location>
</feature>
<evidence type="ECO:0000256" key="4">
    <source>
        <dbReference type="SAM" id="MobiDB-lite"/>
    </source>
</evidence>
<dbReference type="PROSITE" id="PS50012">
    <property type="entry name" value="RCC1_3"/>
    <property type="match status" value="6"/>
</dbReference>
<dbReference type="PRINTS" id="PR00633">
    <property type="entry name" value="RCCNDNSATION"/>
</dbReference>
<accession>A0A8T9CC59</accession>
<evidence type="ECO:0000256" key="2">
    <source>
        <dbReference type="ARBA" id="ARBA00022737"/>
    </source>
</evidence>
<dbReference type="OrthoDB" id="61110at2759"/>
<evidence type="ECO:0000313" key="6">
    <source>
        <dbReference type="EMBL" id="TVY83365.1"/>
    </source>
</evidence>
<dbReference type="PANTHER" id="PTHR45982:SF1">
    <property type="entry name" value="REGULATOR OF CHROMOSOME CONDENSATION"/>
    <property type="match status" value="1"/>
</dbReference>
<dbReference type="InterPro" id="IPR058923">
    <property type="entry name" value="RCC1-like_dom"/>
</dbReference>
<dbReference type="AlphaFoldDB" id="A0A8T9CC59"/>
<dbReference type="InterPro" id="IPR000408">
    <property type="entry name" value="Reg_chr_condens"/>
</dbReference>
<evidence type="ECO:0000313" key="7">
    <source>
        <dbReference type="Proteomes" id="UP000469558"/>
    </source>
</evidence>
<keyword evidence="2" id="KW-0677">Repeat</keyword>
<dbReference type="PANTHER" id="PTHR45982">
    <property type="entry name" value="REGULATOR OF CHROMOSOME CONDENSATION"/>
    <property type="match status" value="1"/>
</dbReference>
<feature type="repeat" description="RCC1" evidence="3">
    <location>
        <begin position="161"/>
        <end position="236"/>
    </location>
</feature>
<organism evidence="6 7">
    <name type="scientific">Lachnellula suecica</name>
    <dbReference type="NCBI Taxonomy" id="602035"/>
    <lineage>
        <taxon>Eukaryota</taxon>
        <taxon>Fungi</taxon>
        <taxon>Dikarya</taxon>
        <taxon>Ascomycota</taxon>
        <taxon>Pezizomycotina</taxon>
        <taxon>Leotiomycetes</taxon>
        <taxon>Helotiales</taxon>
        <taxon>Lachnaceae</taxon>
        <taxon>Lachnellula</taxon>
    </lineage>
</organism>
<evidence type="ECO:0000256" key="3">
    <source>
        <dbReference type="PROSITE-ProRule" id="PRU00235"/>
    </source>
</evidence>
<gene>
    <name evidence="6" type="primary">pim1_2</name>
    <name evidence="6" type="ORF">LSUE1_G001460</name>
</gene>
<evidence type="ECO:0000259" key="5">
    <source>
        <dbReference type="Pfam" id="PF25390"/>
    </source>
</evidence>
<feature type="compositionally biased region" description="Basic residues" evidence="4">
    <location>
        <begin position="1"/>
        <end position="12"/>
    </location>
</feature>
<dbReference type="SUPFAM" id="SSF50985">
    <property type="entry name" value="RCC1/BLIP-II"/>
    <property type="match status" value="1"/>
</dbReference>
<dbReference type="Pfam" id="PF25390">
    <property type="entry name" value="WD40_RLD"/>
    <property type="match status" value="1"/>
</dbReference>
<keyword evidence="7" id="KW-1185">Reference proteome</keyword>
<name>A0A8T9CC59_9HELO</name>
<protein>
    <submittedName>
        <fullName evidence="6">Protein pim1</fullName>
    </submittedName>
</protein>
<feature type="repeat" description="RCC1" evidence="3">
    <location>
        <begin position="290"/>
        <end position="343"/>
    </location>
</feature>
<dbReference type="EMBL" id="QGMK01000199">
    <property type="protein sequence ID" value="TVY83365.1"/>
    <property type="molecule type" value="Genomic_DNA"/>
</dbReference>
<dbReference type="PROSITE" id="PS00626">
    <property type="entry name" value="RCC1_2"/>
    <property type="match status" value="2"/>
</dbReference>
<sequence length="533" mass="56241">MMSKPTTKKVQPKKLPVAAKPPAKRAAEPAPITNKSKRKLEEDVEAPKPNQSKRRKASAPLESAVKVIKDLKAKKIETPPASSAKALKSSKVEAALTSTPTQRLDVYAFGGNSAAELGLGPDHRSGTVRRPVLNEHLNSATVGVVQVAAGGIHCVALTFDSKVLTWGGNDHHALGRDTNWDGGLVDMDDSASDDSDGQLNPKEATPTEIDTTEIPAGTVFTQVAAGDNASFAVTSSGLVYGWGTFRTSDGKLGFSPTDEVQKRPTLIPGLQKVTKIAVGSNHALALTSKGTVFVWGWGEQGQLGRQVPARSILLSLVPREFGRPKNIVDIGAGSDHSFAVASDGTVYGWGSNSFGQTGISNNAGEGEAITTAPTAIKSLKNLGKITNITGGNHHSIAVTDQSKCLVWGRVDNYACGIKLDTLPEESVIMDMRGKPRILKLPTAIPDLDVVYAASGSDHCIAITKEHQAYSWGFNNDRQTGQAPKVKGEDLDEVEVATLLEPPSIKDKKLVWAGAGGQFSLVAAAATPMANGFH</sequence>
<feature type="region of interest" description="Disordered" evidence="4">
    <location>
        <begin position="1"/>
        <end position="61"/>
    </location>
</feature>
<dbReference type="Proteomes" id="UP000469558">
    <property type="component" value="Unassembled WGS sequence"/>
</dbReference>
<feature type="compositionally biased region" description="Acidic residues" evidence="4">
    <location>
        <begin position="186"/>
        <end position="196"/>
    </location>
</feature>
<feature type="region of interest" description="Disordered" evidence="4">
    <location>
        <begin position="179"/>
        <end position="209"/>
    </location>
</feature>
<comment type="caution">
    <text evidence="6">The sequence shown here is derived from an EMBL/GenBank/DDBJ whole genome shotgun (WGS) entry which is preliminary data.</text>
</comment>
<proteinExistence type="predicted"/>